<dbReference type="InterPro" id="IPR036388">
    <property type="entry name" value="WH-like_DNA-bd_sf"/>
</dbReference>
<feature type="modified residue" description="4-aspartylphosphate" evidence="6">
    <location>
        <position position="56"/>
    </location>
</feature>
<dbReference type="Gene3D" id="3.40.50.2300">
    <property type="match status" value="1"/>
</dbReference>
<evidence type="ECO:0000259" key="10">
    <source>
        <dbReference type="PROSITE" id="PS51755"/>
    </source>
</evidence>
<dbReference type="PANTHER" id="PTHR48111:SF1">
    <property type="entry name" value="TWO-COMPONENT RESPONSE REGULATOR ORR33"/>
    <property type="match status" value="1"/>
</dbReference>
<dbReference type="InterPro" id="IPR001789">
    <property type="entry name" value="Sig_transdc_resp-reg_receiver"/>
</dbReference>
<dbReference type="Proteomes" id="UP001314635">
    <property type="component" value="Unassembled WGS sequence"/>
</dbReference>
<feature type="domain" description="OmpR/PhoB-type" evidence="10">
    <location>
        <begin position="126"/>
        <end position="221"/>
    </location>
</feature>
<dbReference type="InterPro" id="IPR039420">
    <property type="entry name" value="WalR-like"/>
</dbReference>
<evidence type="ECO:0000256" key="1">
    <source>
        <dbReference type="ARBA" id="ARBA00022553"/>
    </source>
</evidence>
<dbReference type="InterPro" id="IPR016032">
    <property type="entry name" value="Sig_transdc_resp-reg_C-effctor"/>
</dbReference>
<evidence type="ECO:0000259" key="9">
    <source>
        <dbReference type="PROSITE" id="PS50110"/>
    </source>
</evidence>
<evidence type="ECO:0000256" key="8">
    <source>
        <dbReference type="SAM" id="MobiDB-lite"/>
    </source>
</evidence>
<evidence type="ECO:0000256" key="6">
    <source>
        <dbReference type="PROSITE-ProRule" id="PRU00169"/>
    </source>
</evidence>
<name>A0ABS5GHI6_9BRAD</name>
<dbReference type="PROSITE" id="PS51755">
    <property type="entry name" value="OMPR_PHOB"/>
    <property type="match status" value="1"/>
</dbReference>
<accession>A0ABS5GHI6</accession>
<comment type="caution">
    <text evidence="11">The sequence shown here is derived from an EMBL/GenBank/DDBJ whole genome shotgun (WGS) entry which is preliminary data.</text>
</comment>
<dbReference type="SUPFAM" id="SSF52172">
    <property type="entry name" value="CheY-like"/>
    <property type="match status" value="1"/>
</dbReference>
<dbReference type="RefSeq" id="WP_172236110.1">
    <property type="nucleotide sequence ID" value="NZ_JABFDP010000006.1"/>
</dbReference>
<evidence type="ECO:0000256" key="3">
    <source>
        <dbReference type="ARBA" id="ARBA00023015"/>
    </source>
</evidence>
<keyword evidence="12" id="KW-1185">Reference proteome</keyword>
<evidence type="ECO:0000256" key="7">
    <source>
        <dbReference type="PROSITE-ProRule" id="PRU01091"/>
    </source>
</evidence>
<feature type="DNA-binding region" description="OmpR/PhoB-type" evidence="7">
    <location>
        <begin position="126"/>
        <end position="221"/>
    </location>
</feature>
<keyword evidence="3" id="KW-0805">Transcription regulation</keyword>
<dbReference type="InterPro" id="IPR001867">
    <property type="entry name" value="OmpR/PhoB-type_DNA-bd"/>
</dbReference>
<feature type="domain" description="Response regulatory" evidence="9">
    <location>
        <begin position="3"/>
        <end position="119"/>
    </location>
</feature>
<protein>
    <submittedName>
        <fullName evidence="11">Response regulator transcription factor</fullName>
    </submittedName>
</protein>
<feature type="region of interest" description="Disordered" evidence="8">
    <location>
        <begin position="227"/>
        <end position="247"/>
    </location>
</feature>
<dbReference type="PROSITE" id="PS50110">
    <property type="entry name" value="RESPONSE_REGULATORY"/>
    <property type="match status" value="1"/>
</dbReference>
<gene>
    <name evidence="11" type="ORF">JQ619_32490</name>
</gene>
<keyword evidence="5" id="KW-0804">Transcription</keyword>
<dbReference type="SUPFAM" id="SSF46894">
    <property type="entry name" value="C-terminal effector domain of the bipartite response regulators"/>
    <property type="match status" value="1"/>
</dbReference>
<keyword evidence="4 7" id="KW-0238">DNA-binding</keyword>
<proteinExistence type="predicted"/>
<keyword evidence="2" id="KW-0902">Two-component regulatory system</keyword>
<sequence>MPAVMVLSSSTSTSSLMQDQLNSLRYSMIHHSCYDVGWTIQPSALTGIDALIILLDHQTTDGIALIDHWRGASIGHPVLAAGTSCTKQQIVDAIDHGADDYISLPCGLMELATRLSAMLRRCRSARKLIRTIDHVSVDEDQMQVIVSGIHIHVTPFEYRLLLALMQRPNSVLSIKELRKEIYGEDSRTPPGAAEMLVARLRRKVGHDFIKTQRGAGYYVVENPTSMSANSRQSGSSCPAEPRAACHS</sequence>
<keyword evidence="1 6" id="KW-0597">Phosphoprotein</keyword>
<evidence type="ECO:0000313" key="11">
    <source>
        <dbReference type="EMBL" id="MBR1140484.1"/>
    </source>
</evidence>
<dbReference type="Gene3D" id="1.10.10.10">
    <property type="entry name" value="Winged helix-like DNA-binding domain superfamily/Winged helix DNA-binding domain"/>
    <property type="match status" value="1"/>
</dbReference>
<dbReference type="EMBL" id="JAFCLK010000041">
    <property type="protein sequence ID" value="MBR1140484.1"/>
    <property type="molecule type" value="Genomic_DNA"/>
</dbReference>
<dbReference type="InterPro" id="IPR011006">
    <property type="entry name" value="CheY-like_superfamily"/>
</dbReference>
<evidence type="ECO:0000256" key="5">
    <source>
        <dbReference type="ARBA" id="ARBA00023163"/>
    </source>
</evidence>
<dbReference type="SMART" id="SM00862">
    <property type="entry name" value="Trans_reg_C"/>
    <property type="match status" value="1"/>
</dbReference>
<reference evidence="12" key="1">
    <citation type="journal article" date="2021" name="ISME J.">
        <title>Evolutionary origin and ecological implication of a unique nif island in free-living Bradyrhizobium lineages.</title>
        <authorList>
            <person name="Tao J."/>
        </authorList>
    </citation>
    <scope>NUCLEOTIDE SEQUENCE [LARGE SCALE GENOMIC DNA]</scope>
    <source>
        <strain evidence="12">SZCCT0094</strain>
    </source>
</reference>
<evidence type="ECO:0000313" key="12">
    <source>
        <dbReference type="Proteomes" id="UP001314635"/>
    </source>
</evidence>
<dbReference type="CDD" id="cd00383">
    <property type="entry name" value="trans_reg_C"/>
    <property type="match status" value="1"/>
</dbReference>
<organism evidence="11 12">
    <name type="scientific">Bradyrhizobium denitrificans</name>
    <dbReference type="NCBI Taxonomy" id="2734912"/>
    <lineage>
        <taxon>Bacteria</taxon>
        <taxon>Pseudomonadati</taxon>
        <taxon>Pseudomonadota</taxon>
        <taxon>Alphaproteobacteria</taxon>
        <taxon>Hyphomicrobiales</taxon>
        <taxon>Nitrobacteraceae</taxon>
        <taxon>Bradyrhizobium</taxon>
    </lineage>
</organism>
<dbReference type="Pfam" id="PF00486">
    <property type="entry name" value="Trans_reg_C"/>
    <property type="match status" value="1"/>
</dbReference>
<feature type="compositionally biased region" description="Polar residues" evidence="8">
    <location>
        <begin position="227"/>
        <end position="236"/>
    </location>
</feature>
<evidence type="ECO:0000256" key="2">
    <source>
        <dbReference type="ARBA" id="ARBA00023012"/>
    </source>
</evidence>
<dbReference type="PANTHER" id="PTHR48111">
    <property type="entry name" value="REGULATOR OF RPOS"/>
    <property type="match status" value="1"/>
</dbReference>
<evidence type="ECO:0000256" key="4">
    <source>
        <dbReference type="ARBA" id="ARBA00023125"/>
    </source>
</evidence>